<dbReference type="RefSeq" id="WP_189634778.1">
    <property type="nucleotide sequence ID" value="NZ_BMYQ01000012.1"/>
</dbReference>
<dbReference type="InterPro" id="IPR002327">
    <property type="entry name" value="Cyt_c_1A/1B"/>
</dbReference>
<dbReference type="SUPFAM" id="SSF46626">
    <property type="entry name" value="Cytochrome c"/>
    <property type="match status" value="1"/>
</dbReference>
<dbReference type="AlphaFoldDB" id="A0A918IZS9"/>
<keyword evidence="9" id="KW-1185">Reference proteome</keyword>
<dbReference type="PROSITE" id="PS51007">
    <property type="entry name" value="CYTC"/>
    <property type="match status" value="1"/>
</dbReference>
<keyword evidence="1" id="KW-0813">Transport</keyword>
<dbReference type="EMBL" id="BMYQ01000012">
    <property type="protein sequence ID" value="GGW40360.1"/>
    <property type="molecule type" value="Genomic_DNA"/>
</dbReference>
<dbReference type="PRINTS" id="PR00604">
    <property type="entry name" value="CYTCHRMECIAB"/>
</dbReference>
<sequence length="145" mass="15409">MTLQPHPQRRARPGGAVLLAATLATLGTTAPLRAESPAVSTIRIEAGARFFDAECRRCHAVDSKDKSYGPPLEGVIGRPAGSVEGYPYSPALKAAGFTWTEGALRAWMEDNQGLIPGTKMRHVGITDPVEQAFILAWLGSVSAPK</sequence>
<protein>
    <recommendedName>
        <fullName evidence="7">Cytochrome c domain-containing protein</fullName>
    </recommendedName>
</protein>
<evidence type="ECO:0000256" key="6">
    <source>
        <dbReference type="PROSITE-ProRule" id="PRU00433"/>
    </source>
</evidence>
<keyword evidence="5 6" id="KW-0408">Iron</keyword>
<feature type="domain" description="Cytochrome c" evidence="7">
    <location>
        <begin position="42"/>
        <end position="142"/>
    </location>
</feature>
<evidence type="ECO:0000256" key="5">
    <source>
        <dbReference type="ARBA" id="ARBA00023004"/>
    </source>
</evidence>
<evidence type="ECO:0000256" key="2">
    <source>
        <dbReference type="ARBA" id="ARBA00022617"/>
    </source>
</evidence>
<evidence type="ECO:0000256" key="4">
    <source>
        <dbReference type="ARBA" id="ARBA00022982"/>
    </source>
</evidence>
<reference evidence="8" key="2">
    <citation type="submission" date="2020-09" db="EMBL/GenBank/DDBJ databases">
        <authorList>
            <person name="Sun Q."/>
            <person name="Kim S."/>
        </authorList>
    </citation>
    <scope>NUCLEOTIDE SEQUENCE</scope>
    <source>
        <strain evidence="8">KCTC 23714</strain>
    </source>
</reference>
<name>A0A918IZS9_9RHOB</name>
<evidence type="ECO:0000313" key="9">
    <source>
        <dbReference type="Proteomes" id="UP000628984"/>
    </source>
</evidence>
<dbReference type="GO" id="GO:0020037">
    <property type="term" value="F:heme binding"/>
    <property type="evidence" value="ECO:0007669"/>
    <property type="project" value="InterPro"/>
</dbReference>
<dbReference type="Proteomes" id="UP000628984">
    <property type="component" value="Unassembled WGS sequence"/>
</dbReference>
<dbReference type="Gene3D" id="1.10.760.10">
    <property type="entry name" value="Cytochrome c-like domain"/>
    <property type="match status" value="1"/>
</dbReference>
<evidence type="ECO:0000259" key="7">
    <source>
        <dbReference type="PROSITE" id="PS51007"/>
    </source>
</evidence>
<organism evidence="8 9">
    <name type="scientific">Gemmobacter lanyuensis</name>
    <dbReference type="NCBI Taxonomy" id="1054497"/>
    <lineage>
        <taxon>Bacteria</taxon>
        <taxon>Pseudomonadati</taxon>
        <taxon>Pseudomonadota</taxon>
        <taxon>Alphaproteobacteria</taxon>
        <taxon>Rhodobacterales</taxon>
        <taxon>Paracoccaceae</taxon>
        <taxon>Gemmobacter</taxon>
    </lineage>
</organism>
<evidence type="ECO:0000313" key="8">
    <source>
        <dbReference type="EMBL" id="GGW40360.1"/>
    </source>
</evidence>
<dbReference type="PANTHER" id="PTHR11961">
    <property type="entry name" value="CYTOCHROME C"/>
    <property type="match status" value="1"/>
</dbReference>
<dbReference type="InterPro" id="IPR036909">
    <property type="entry name" value="Cyt_c-like_dom_sf"/>
</dbReference>
<dbReference type="InterPro" id="IPR009056">
    <property type="entry name" value="Cyt_c-like_dom"/>
</dbReference>
<proteinExistence type="predicted"/>
<dbReference type="GO" id="GO:0009055">
    <property type="term" value="F:electron transfer activity"/>
    <property type="evidence" value="ECO:0007669"/>
    <property type="project" value="InterPro"/>
</dbReference>
<comment type="caution">
    <text evidence="8">The sequence shown here is derived from an EMBL/GenBank/DDBJ whole genome shotgun (WGS) entry which is preliminary data.</text>
</comment>
<dbReference type="GO" id="GO:0046872">
    <property type="term" value="F:metal ion binding"/>
    <property type="evidence" value="ECO:0007669"/>
    <property type="project" value="UniProtKB-KW"/>
</dbReference>
<reference evidence="8" key="1">
    <citation type="journal article" date="2014" name="Int. J. Syst. Evol. Microbiol.">
        <title>Complete genome sequence of Corynebacterium casei LMG S-19264T (=DSM 44701T), isolated from a smear-ripened cheese.</title>
        <authorList>
            <consortium name="US DOE Joint Genome Institute (JGI-PGF)"/>
            <person name="Walter F."/>
            <person name="Albersmeier A."/>
            <person name="Kalinowski J."/>
            <person name="Ruckert C."/>
        </authorList>
    </citation>
    <scope>NUCLEOTIDE SEQUENCE</scope>
    <source>
        <strain evidence="8">KCTC 23714</strain>
    </source>
</reference>
<dbReference type="Pfam" id="PF00034">
    <property type="entry name" value="Cytochrom_C"/>
    <property type="match status" value="1"/>
</dbReference>
<keyword evidence="4" id="KW-0249">Electron transport</keyword>
<gene>
    <name evidence="8" type="ORF">GCM10011452_30910</name>
</gene>
<accession>A0A918IZS9</accession>
<evidence type="ECO:0000256" key="1">
    <source>
        <dbReference type="ARBA" id="ARBA00022448"/>
    </source>
</evidence>
<keyword evidence="3 6" id="KW-0479">Metal-binding</keyword>
<keyword evidence="2 6" id="KW-0349">Heme</keyword>
<evidence type="ECO:0000256" key="3">
    <source>
        <dbReference type="ARBA" id="ARBA00022723"/>
    </source>
</evidence>